<comment type="caution">
    <text evidence="2">The sequence shown here is derived from an EMBL/GenBank/DDBJ whole genome shotgun (WGS) entry which is preliminary data.</text>
</comment>
<dbReference type="EMBL" id="MTYJ01000351">
    <property type="protein sequence ID" value="OWA53854.1"/>
    <property type="molecule type" value="Genomic_DNA"/>
</dbReference>
<accession>A0A9X6RMW8</accession>
<keyword evidence="1" id="KW-1133">Transmembrane helix</keyword>
<dbReference type="Proteomes" id="UP000192578">
    <property type="component" value="Unassembled WGS sequence"/>
</dbReference>
<sequence>MASLEKALPIIQTSILQFFGFLPHHPIGIWPSLNFRQKVYSILSTAAVAILICGTFGSSCLQSAFFLYGLVHPNSVGVYEQHKGLLVVMERLPSFSINTRSLLILSVFLFKRNAFSFLLTEASTLIELVFSEKQSRQRLRRKLKLVSLAFLYGTFAFHVVWQYASWADFMSGATNVNLTSTNALAPLPLPIRTWHFLIIDCFFNILPFCLSQQVYVCGILSALVVSHCLQVFAGEIRNEAAMYKNFKKDHDATKAMAGTGDRLQRWERIHYQTLQLVKSVNTFFGLIFLITYGFDLLTMLGYTAKIVSDDAQTAFMYAFAVGSVAVFGVYTTVFPFPLVMAHEKCERLADELNHLDFFMKEHASSSVEPTDKHSYQLAANLRHFEASCRNQVCLFSGMKLIHFSRAFLLKTWTFVFSFMLLAREVLHKEDLLQSLISTAITNRTEYSDCVYLIHKRSADSGAS</sequence>
<feature type="transmembrane region" description="Helical" evidence="1">
    <location>
        <begin position="42"/>
        <end position="71"/>
    </location>
</feature>
<gene>
    <name evidence="2" type="ORF">BV898_18275</name>
</gene>
<feature type="transmembrane region" description="Helical" evidence="1">
    <location>
        <begin position="213"/>
        <end position="233"/>
    </location>
</feature>
<feature type="transmembrane region" description="Helical" evidence="1">
    <location>
        <begin position="314"/>
        <end position="333"/>
    </location>
</feature>
<feature type="transmembrane region" description="Helical" evidence="1">
    <location>
        <begin position="143"/>
        <end position="164"/>
    </location>
</feature>
<organism evidence="2 3">
    <name type="scientific">Hypsibius exemplaris</name>
    <name type="common">Freshwater tardigrade</name>
    <dbReference type="NCBI Taxonomy" id="2072580"/>
    <lineage>
        <taxon>Eukaryota</taxon>
        <taxon>Metazoa</taxon>
        <taxon>Ecdysozoa</taxon>
        <taxon>Tardigrada</taxon>
        <taxon>Eutardigrada</taxon>
        <taxon>Parachela</taxon>
        <taxon>Hypsibioidea</taxon>
        <taxon>Hypsibiidae</taxon>
        <taxon>Hypsibius</taxon>
    </lineage>
</organism>
<evidence type="ECO:0000256" key="1">
    <source>
        <dbReference type="SAM" id="Phobius"/>
    </source>
</evidence>
<dbReference type="AlphaFoldDB" id="A0A9X6RMW8"/>
<evidence type="ECO:0000313" key="2">
    <source>
        <dbReference type="EMBL" id="OWA53854.1"/>
    </source>
</evidence>
<keyword evidence="1" id="KW-0472">Membrane</keyword>
<evidence type="ECO:0000313" key="3">
    <source>
        <dbReference type="Proteomes" id="UP000192578"/>
    </source>
</evidence>
<proteinExistence type="predicted"/>
<reference evidence="3" key="1">
    <citation type="submission" date="2017-01" db="EMBL/GenBank/DDBJ databases">
        <title>Comparative genomics of anhydrobiosis in the tardigrade Hypsibius dujardini.</title>
        <authorList>
            <person name="Yoshida Y."/>
            <person name="Koutsovoulos G."/>
            <person name="Laetsch D."/>
            <person name="Stevens L."/>
            <person name="Kumar S."/>
            <person name="Horikawa D."/>
            <person name="Ishino K."/>
            <person name="Komine S."/>
            <person name="Tomita M."/>
            <person name="Blaxter M."/>
            <person name="Arakawa K."/>
        </authorList>
    </citation>
    <scope>NUCLEOTIDE SEQUENCE [LARGE SCALE GENOMIC DNA]</scope>
    <source>
        <strain evidence="3">Z151</strain>
    </source>
</reference>
<keyword evidence="3" id="KW-1185">Reference proteome</keyword>
<name>A0A9X6RMW8_HYPEX</name>
<protein>
    <submittedName>
        <fullName evidence="2">Uncharacterized protein</fullName>
    </submittedName>
</protein>
<feature type="transmembrane region" description="Helical" evidence="1">
    <location>
        <begin position="283"/>
        <end position="302"/>
    </location>
</feature>
<keyword evidence="1" id="KW-0812">Transmembrane</keyword>